<name>A0A7W6RH33_9PROT</name>
<gene>
    <name evidence="1" type="ORF">GGD89_003869</name>
</gene>
<evidence type="ECO:0000313" key="2">
    <source>
        <dbReference type="Proteomes" id="UP000554286"/>
    </source>
</evidence>
<comment type="caution">
    <text evidence="1">The sequence shown here is derived from an EMBL/GenBank/DDBJ whole genome shotgun (WGS) entry which is preliminary data.</text>
</comment>
<protein>
    <submittedName>
        <fullName evidence="1">Uncharacterized protein</fullName>
    </submittedName>
</protein>
<reference evidence="1 2" key="1">
    <citation type="submission" date="2020-08" db="EMBL/GenBank/DDBJ databases">
        <title>Genome sequencing of Purple Non-Sulfur Bacteria from various extreme environments.</title>
        <authorList>
            <person name="Mayer M."/>
        </authorList>
    </citation>
    <scope>NUCLEOTIDE SEQUENCE [LARGE SCALE GENOMIC DNA]</scope>
    <source>
        <strain evidence="1 2">JA131</strain>
    </source>
</reference>
<dbReference type="EMBL" id="JACIGK010000061">
    <property type="protein sequence ID" value="MBB4268212.1"/>
    <property type="molecule type" value="Genomic_DNA"/>
</dbReference>
<keyword evidence="2" id="KW-1185">Reference proteome</keyword>
<dbReference type="AlphaFoldDB" id="A0A7W6RH33"/>
<sequence length="77" mass="8223">MSRVQAISAQNENCCFEALTSGDYDNLALFSCFVNGEPASAIVTITPDKDGNTLNIKPLFVSVTPDMVLTDHDGVEA</sequence>
<organism evidence="1 2">
    <name type="scientific">Roseospira visakhapatnamensis</name>
    <dbReference type="NCBI Taxonomy" id="390880"/>
    <lineage>
        <taxon>Bacteria</taxon>
        <taxon>Pseudomonadati</taxon>
        <taxon>Pseudomonadota</taxon>
        <taxon>Alphaproteobacteria</taxon>
        <taxon>Rhodospirillales</taxon>
        <taxon>Rhodospirillaceae</taxon>
        <taxon>Roseospira</taxon>
    </lineage>
</organism>
<accession>A0A7W6RH33</accession>
<dbReference type="Proteomes" id="UP000554286">
    <property type="component" value="Unassembled WGS sequence"/>
</dbReference>
<proteinExistence type="predicted"/>
<evidence type="ECO:0000313" key="1">
    <source>
        <dbReference type="EMBL" id="MBB4268212.1"/>
    </source>
</evidence>